<dbReference type="GO" id="GO:0008887">
    <property type="term" value="F:glycerate kinase activity"/>
    <property type="evidence" value="ECO:0007669"/>
    <property type="project" value="UniProtKB-EC"/>
</dbReference>
<evidence type="ECO:0000313" key="6">
    <source>
        <dbReference type="Proteomes" id="UP001529275"/>
    </source>
</evidence>
<dbReference type="PIRSF" id="PIRSF006078">
    <property type="entry name" value="GlxK"/>
    <property type="match status" value="1"/>
</dbReference>
<evidence type="ECO:0000313" key="5">
    <source>
        <dbReference type="EMBL" id="MDM8195024.1"/>
    </source>
</evidence>
<evidence type="ECO:0000256" key="4">
    <source>
        <dbReference type="PIRNR" id="PIRNR006078"/>
    </source>
</evidence>
<evidence type="ECO:0000256" key="3">
    <source>
        <dbReference type="ARBA" id="ARBA00022777"/>
    </source>
</evidence>
<dbReference type="Proteomes" id="UP001529275">
    <property type="component" value="Unassembled WGS sequence"/>
</dbReference>
<dbReference type="InterPro" id="IPR018197">
    <property type="entry name" value="Glycerate_kinase_RE-like"/>
</dbReference>
<dbReference type="Gene3D" id="3.90.1510.10">
    <property type="entry name" value="Glycerate kinase, domain 2"/>
    <property type="match status" value="1"/>
</dbReference>
<evidence type="ECO:0000256" key="2">
    <source>
        <dbReference type="ARBA" id="ARBA00022679"/>
    </source>
</evidence>
<proteinExistence type="inferred from homology"/>
<dbReference type="EMBL" id="JAUDCK010000003">
    <property type="protein sequence ID" value="MDM8195024.1"/>
    <property type="molecule type" value="Genomic_DNA"/>
</dbReference>
<dbReference type="SUPFAM" id="SSF110738">
    <property type="entry name" value="Glycerate kinase I"/>
    <property type="match status" value="1"/>
</dbReference>
<accession>A0ABT7UFV1</accession>
<dbReference type="PANTHER" id="PTHR21599:SF0">
    <property type="entry name" value="GLYCERATE KINASE"/>
    <property type="match status" value="1"/>
</dbReference>
<dbReference type="RefSeq" id="WP_289527136.1">
    <property type="nucleotide sequence ID" value="NZ_JAUDCK010000003.1"/>
</dbReference>
<reference evidence="6" key="1">
    <citation type="submission" date="2023-06" db="EMBL/GenBank/DDBJ databases">
        <title>Identification and characterization of horizontal gene transfer across gut microbiota members of farm animals based on homology search.</title>
        <authorList>
            <person name="Zeman M."/>
            <person name="Kubasova T."/>
            <person name="Jahodarova E."/>
            <person name="Nykrynova M."/>
            <person name="Rychlik I."/>
        </authorList>
    </citation>
    <scope>NUCLEOTIDE SEQUENCE [LARGE SCALE GENOMIC DNA]</scope>
    <source>
        <strain evidence="6">ET341</strain>
    </source>
</reference>
<dbReference type="Gene3D" id="3.40.50.10350">
    <property type="entry name" value="Glycerate kinase, domain 1"/>
    <property type="match status" value="1"/>
</dbReference>
<comment type="caution">
    <text evidence="5">The sequence shown here is derived from an EMBL/GenBank/DDBJ whole genome shotgun (WGS) entry which is preliminary data.</text>
</comment>
<dbReference type="NCBIfam" id="TIGR00045">
    <property type="entry name" value="glycerate kinase"/>
    <property type="match status" value="1"/>
</dbReference>
<name>A0ABT7UFV1_9FIRM</name>
<gene>
    <name evidence="5" type="ORF">QUV98_01700</name>
</gene>
<keyword evidence="3 4" id="KW-0418">Kinase</keyword>
<dbReference type="InterPro" id="IPR004381">
    <property type="entry name" value="Glycerate_kinase"/>
</dbReference>
<protein>
    <submittedName>
        <fullName evidence="5">Glycerate kinase</fullName>
        <ecNumber evidence="5">2.7.1.31</ecNumber>
    </submittedName>
</protein>
<dbReference type="InterPro" id="IPR036129">
    <property type="entry name" value="Glycerate_kinase_sf"/>
</dbReference>
<sequence length="373" mass="40682">MKIVIAPDSFKESMSALEASMQIKQAIQDYDDAIVTQCLPLADGGEGTLETLIHSMNGRIYEYEVTGVCFEKRKAPLGIVGDLAIIECAQVCGLELLDEKDKNPYLTTTYGLGELILKALEFPISRIMICLGGSATNDGGIGMLAALGVSFFNDQHLTVPLTMAGLEEIVSMDWSHFQKRLKDIEIIGVCDVSNPLCGQQGATYVYGPQKGLAPHNCQKIDQAMKHYSHLIEKQLGVSFHNEPGAGAAGGLGYALLLCQGHLKRGFDIVSEMVGLESAIASCDCVIVGEGKMDYQTQYGKTPYGVLQLAQKYHKNVYAFCGRVEDLDVLKTLGFQNVWSITPSSMPLSQALQKGKENLKICVYDHMEEMIHGI</sequence>
<comment type="similarity">
    <text evidence="1 4">Belongs to the glycerate kinase type-1 family.</text>
</comment>
<keyword evidence="6" id="KW-1185">Reference proteome</keyword>
<dbReference type="Pfam" id="PF02595">
    <property type="entry name" value="Gly_kinase"/>
    <property type="match status" value="1"/>
</dbReference>
<dbReference type="InterPro" id="IPR018193">
    <property type="entry name" value="Glyc_kinase_flavodox-like_fold"/>
</dbReference>
<evidence type="ECO:0000256" key="1">
    <source>
        <dbReference type="ARBA" id="ARBA00006284"/>
    </source>
</evidence>
<keyword evidence="2 4" id="KW-0808">Transferase</keyword>
<dbReference type="PANTHER" id="PTHR21599">
    <property type="entry name" value="GLYCERATE KINASE"/>
    <property type="match status" value="1"/>
</dbReference>
<dbReference type="EC" id="2.7.1.31" evidence="5"/>
<reference evidence="5 6" key="2">
    <citation type="submission" date="2023-06" db="EMBL/GenBank/DDBJ databases">
        <authorList>
            <person name="Zeman M."/>
            <person name="Kubasova T."/>
            <person name="Jahodarova E."/>
            <person name="Nykrynova M."/>
            <person name="Rychlik I."/>
        </authorList>
    </citation>
    <scope>NUCLEOTIDE SEQUENCE [LARGE SCALE GENOMIC DNA]</scope>
    <source>
        <strain evidence="5 6">ET341</strain>
    </source>
</reference>
<organism evidence="5 6">
    <name type="scientific">Massilimicrobiota timonensis</name>
    <dbReference type="NCBI Taxonomy" id="1776392"/>
    <lineage>
        <taxon>Bacteria</taxon>
        <taxon>Bacillati</taxon>
        <taxon>Bacillota</taxon>
        <taxon>Erysipelotrichia</taxon>
        <taxon>Erysipelotrichales</taxon>
        <taxon>Erysipelotrichaceae</taxon>
        <taxon>Massilimicrobiota</taxon>
    </lineage>
</organism>